<feature type="transmembrane region" description="Helical" evidence="5">
    <location>
        <begin position="271"/>
        <end position="288"/>
    </location>
</feature>
<proteinExistence type="predicted"/>
<name>A0A0W0UII6_9GAMM</name>
<protein>
    <submittedName>
        <fullName evidence="7">Toxin secretion ABC transporter HlyB/MsbA family transporter ATP-binding protein</fullName>
    </submittedName>
</protein>
<evidence type="ECO:0000313" key="7">
    <source>
        <dbReference type="EMBL" id="KTD07462.1"/>
    </source>
</evidence>
<evidence type="ECO:0000256" key="4">
    <source>
        <dbReference type="ARBA" id="ARBA00023136"/>
    </source>
</evidence>
<dbReference type="GO" id="GO:0005886">
    <property type="term" value="C:plasma membrane"/>
    <property type="evidence" value="ECO:0007669"/>
    <property type="project" value="UniProtKB-SubCell"/>
</dbReference>
<dbReference type="PANTHER" id="PTHR43394:SF4">
    <property type="entry name" value="TOXIN SECRETION ABC TRANSPORTER ATP-BINDING PROTEIN"/>
    <property type="match status" value="1"/>
</dbReference>
<comment type="caution">
    <text evidence="7">The sequence shown here is derived from an EMBL/GenBank/DDBJ whole genome shotgun (WGS) entry which is preliminary data.</text>
</comment>
<dbReference type="PROSITE" id="PS50929">
    <property type="entry name" value="ABC_TM1F"/>
    <property type="match status" value="1"/>
</dbReference>
<feature type="domain" description="ABC transmembrane type-1" evidence="6">
    <location>
        <begin position="24"/>
        <end position="300"/>
    </location>
</feature>
<organism evidence="7 8">
    <name type="scientific">Legionella jamestowniensis</name>
    <dbReference type="NCBI Taxonomy" id="455"/>
    <lineage>
        <taxon>Bacteria</taxon>
        <taxon>Pseudomonadati</taxon>
        <taxon>Pseudomonadota</taxon>
        <taxon>Gammaproteobacteria</taxon>
        <taxon>Legionellales</taxon>
        <taxon>Legionellaceae</taxon>
        <taxon>Legionella</taxon>
    </lineage>
</organism>
<dbReference type="EMBL" id="LNYG01000013">
    <property type="protein sequence ID" value="KTD07462.1"/>
    <property type="molecule type" value="Genomic_DNA"/>
</dbReference>
<comment type="subcellular location">
    <subcellularLocation>
        <location evidence="1">Cell membrane</location>
        <topology evidence="1">Multi-pass membrane protein</topology>
    </subcellularLocation>
</comment>
<reference evidence="7 8" key="1">
    <citation type="submission" date="2015-11" db="EMBL/GenBank/DDBJ databases">
        <title>Genomic analysis of 38 Legionella species identifies large and diverse effector repertoires.</title>
        <authorList>
            <person name="Burstein D."/>
            <person name="Amaro F."/>
            <person name="Zusman T."/>
            <person name="Lifshitz Z."/>
            <person name="Cohen O."/>
            <person name="Gilbert J.A."/>
            <person name="Pupko T."/>
            <person name="Shuman H.A."/>
            <person name="Segal G."/>
        </authorList>
    </citation>
    <scope>NUCLEOTIDE SEQUENCE [LARGE SCALE GENOMIC DNA]</scope>
    <source>
        <strain evidence="7 8">JA-26-G1-E2</strain>
    </source>
</reference>
<dbReference type="PATRIC" id="fig|455.5.peg.1748"/>
<feature type="transmembrane region" description="Helical" evidence="5">
    <location>
        <begin position="132"/>
        <end position="152"/>
    </location>
</feature>
<dbReference type="OrthoDB" id="311344at2"/>
<dbReference type="Gene3D" id="1.20.1560.10">
    <property type="entry name" value="ABC transporter type 1, transmembrane domain"/>
    <property type="match status" value="1"/>
</dbReference>
<evidence type="ECO:0000259" key="6">
    <source>
        <dbReference type="PROSITE" id="PS50929"/>
    </source>
</evidence>
<dbReference type="SUPFAM" id="SSF52540">
    <property type="entry name" value="P-loop containing nucleoside triphosphate hydrolases"/>
    <property type="match status" value="1"/>
</dbReference>
<keyword evidence="7" id="KW-0067">ATP-binding</keyword>
<dbReference type="InterPro" id="IPR011527">
    <property type="entry name" value="ABC1_TM_dom"/>
</dbReference>
<dbReference type="AlphaFoldDB" id="A0A0W0UII6"/>
<dbReference type="STRING" id="455.Ljam_1657"/>
<dbReference type="InterPro" id="IPR027417">
    <property type="entry name" value="P-loop_NTPase"/>
</dbReference>
<dbReference type="Proteomes" id="UP000054715">
    <property type="component" value="Unassembled WGS sequence"/>
</dbReference>
<feature type="transmembrane region" description="Helical" evidence="5">
    <location>
        <begin position="12"/>
        <end position="35"/>
    </location>
</feature>
<evidence type="ECO:0000256" key="5">
    <source>
        <dbReference type="SAM" id="Phobius"/>
    </source>
</evidence>
<dbReference type="PANTHER" id="PTHR43394">
    <property type="entry name" value="ATP-DEPENDENT PERMEASE MDL1, MITOCHONDRIAL"/>
    <property type="match status" value="1"/>
</dbReference>
<keyword evidence="2 5" id="KW-0812">Transmembrane</keyword>
<dbReference type="InterPro" id="IPR039421">
    <property type="entry name" value="Type_1_exporter"/>
</dbReference>
<evidence type="ECO:0000256" key="3">
    <source>
        <dbReference type="ARBA" id="ARBA00022989"/>
    </source>
</evidence>
<evidence type="ECO:0000313" key="8">
    <source>
        <dbReference type="Proteomes" id="UP000054715"/>
    </source>
</evidence>
<feature type="transmembrane region" description="Helical" evidence="5">
    <location>
        <begin position="158"/>
        <end position="176"/>
    </location>
</feature>
<dbReference type="SUPFAM" id="SSF90123">
    <property type="entry name" value="ABC transporter transmembrane region"/>
    <property type="match status" value="1"/>
</dbReference>
<dbReference type="RefSeq" id="WP_131762402.1">
    <property type="nucleotide sequence ID" value="NZ_CAAAJF010000008.1"/>
</dbReference>
<feature type="transmembrane region" description="Helical" evidence="5">
    <location>
        <begin position="55"/>
        <end position="80"/>
    </location>
</feature>
<gene>
    <name evidence="7" type="ORF">Ljam_1657</name>
</gene>
<dbReference type="InterPro" id="IPR036640">
    <property type="entry name" value="ABC1_TM_sf"/>
</dbReference>
<feature type="transmembrane region" description="Helical" evidence="5">
    <location>
        <begin position="243"/>
        <end position="265"/>
    </location>
</feature>
<sequence length="526" mass="60246">MERKKIVSIYDVLDKSAILSIGMMSTFSGILYLGIPIAAQTLINLIAFGKLLQPLLTLSIIVFILMIGLGALHIWQAVIIEIIQQKLMVKISLALTKQFTHLSLNTFSTHHGPELVNRYFEIVSINKSLANLLFYGINLGLQLFFGLLLLLIYHPLFLAYDLLMLLGIFLVIFIPYKKASSSAKKECTQKHEIGAWLEEILINRFLFRFNLYHQYATKETDIKLVGFLKARNTHFKQLIKHQLGFYFLSALASSLLLGVGGYLVIHNQLSLGQLVAAEIVLGALIYAFKRFGALMENYYDLVASANKIDDVLYLPTESSKGSSPEIFLPATHMKVKFKENSAQVTYDRPLEVYSETPEYCEQFIQNVLGFTVAEDFEVFVNHIKCSQSHLMMLRQYSLFLAAPQWFAGSIYDNLVLNHRIDKKTIIEQLKDLELLEKIMELPAEVDTVIYDWQSVFTELEMIKLMIIRALLLKPKILIIDRAFDLINEVEIRGLIEKLLTLENTLFILVTHNQQFHYFDNHLVLHS</sequence>
<dbReference type="Pfam" id="PF00664">
    <property type="entry name" value="ABC_membrane"/>
    <property type="match status" value="1"/>
</dbReference>
<keyword evidence="3 5" id="KW-1133">Transmembrane helix</keyword>
<dbReference type="GO" id="GO:0005524">
    <property type="term" value="F:ATP binding"/>
    <property type="evidence" value="ECO:0007669"/>
    <property type="project" value="UniProtKB-KW"/>
</dbReference>
<dbReference type="Gene3D" id="3.40.50.300">
    <property type="entry name" value="P-loop containing nucleotide triphosphate hydrolases"/>
    <property type="match status" value="1"/>
</dbReference>
<evidence type="ECO:0000256" key="2">
    <source>
        <dbReference type="ARBA" id="ARBA00022692"/>
    </source>
</evidence>
<dbReference type="GO" id="GO:0015421">
    <property type="term" value="F:ABC-type oligopeptide transporter activity"/>
    <property type="evidence" value="ECO:0007669"/>
    <property type="project" value="TreeGrafter"/>
</dbReference>
<keyword evidence="4 5" id="KW-0472">Membrane</keyword>
<keyword evidence="7" id="KW-0547">Nucleotide-binding</keyword>
<accession>A0A0W0UII6</accession>
<evidence type="ECO:0000256" key="1">
    <source>
        <dbReference type="ARBA" id="ARBA00004651"/>
    </source>
</evidence>